<evidence type="ECO:0000256" key="1">
    <source>
        <dbReference type="SAM" id="Coils"/>
    </source>
</evidence>
<feature type="region of interest" description="Disordered" evidence="2">
    <location>
        <begin position="746"/>
        <end position="768"/>
    </location>
</feature>
<dbReference type="EMBL" id="JAIWYP010000004">
    <property type="protein sequence ID" value="KAH3841703.1"/>
    <property type="molecule type" value="Genomic_DNA"/>
</dbReference>
<dbReference type="Pfam" id="PF01522">
    <property type="entry name" value="Polysacc_deac_1"/>
    <property type="match status" value="1"/>
</dbReference>
<accession>A0A9D4KKT4</accession>
<keyword evidence="1" id="KW-0175">Coiled coil</keyword>
<dbReference type="GO" id="GO:0016810">
    <property type="term" value="F:hydrolase activity, acting on carbon-nitrogen (but not peptide) bonds"/>
    <property type="evidence" value="ECO:0007669"/>
    <property type="project" value="InterPro"/>
</dbReference>
<comment type="caution">
    <text evidence="5">The sequence shown here is derived from an EMBL/GenBank/DDBJ whole genome shotgun (WGS) entry which is preliminary data.</text>
</comment>
<gene>
    <name evidence="5" type="ORF">DPMN_115176</name>
</gene>
<evidence type="ECO:0000256" key="3">
    <source>
        <dbReference type="SAM" id="SignalP"/>
    </source>
</evidence>
<dbReference type="InterPro" id="IPR011330">
    <property type="entry name" value="Glyco_hydro/deAcase_b/a-brl"/>
</dbReference>
<feature type="coiled-coil region" evidence="1">
    <location>
        <begin position="467"/>
        <end position="574"/>
    </location>
</feature>
<dbReference type="InterPro" id="IPR002509">
    <property type="entry name" value="NODB_dom"/>
</dbReference>
<evidence type="ECO:0000259" key="4">
    <source>
        <dbReference type="Pfam" id="PF01522"/>
    </source>
</evidence>
<keyword evidence="3" id="KW-0732">Signal</keyword>
<evidence type="ECO:0000313" key="5">
    <source>
        <dbReference type="EMBL" id="KAH3841703.1"/>
    </source>
</evidence>
<organism evidence="5 6">
    <name type="scientific">Dreissena polymorpha</name>
    <name type="common">Zebra mussel</name>
    <name type="synonym">Mytilus polymorpha</name>
    <dbReference type="NCBI Taxonomy" id="45954"/>
    <lineage>
        <taxon>Eukaryota</taxon>
        <taxon>Metazoa</taxon>
        <taxon>Spiralia</taxon>
        <taxon>Lophotrochozoa</taxon>
        <taxon>Mollusca</taxon>
        <taxon>Bivalvia</taxon>
        <taxon>Autobranchia</taxon>
        <taxon>Heteroconchia</taxon>
        <taxon>Euheterodonta</taxon>
        <taxon>Imparidentia</taxon>
        <taxon>Neoheterodontei</taxon>
        <taxon>Myida</taxon>
        <taxon>Dreissenoidea</taxon>
        <taxon>Dreissenidae</taxon>
        <taxon>Dreissena</taxon>
    </lineage>
</organism>
<dbReference type="SUPFAM" id="SSF88713">
    <property type="entry name" value="Glycoside hydrolase/deacetylase"/>
    <property type="match status" value="1"/>
</dbReference>
<feature type="domain" description="NodB homology" evidence="4">
    <location>
        <begin position="59"/>
        <end position="183"/>
    </location>
</feature>
<dbReference type="OrthoDB" id="504708at2759"/>
<dbReference type="PANTHER" id="PTHR45985:SF8">
    <property type="entry name" value="CHITIN DEACETYLASE-LIKE 9, ISOFORM A"/>
    <property type="match status" value="1"/>
</dbReference>
<protein>
    <recommendedName>
        <fullName evidence="4">NodB homology domain-containing protein</fullName>
    </recommendedName>
</protein>
<reference evidence="5" key="2">
    <citation type="submission" date="2020-11" db="EMBL/GenBank/DDBJ databases">
        <authorList>
            <person name="McCartney M.A."/>
            <person name="Auch B."/>
            <person name="Kono T."/>
            <person name="Mallez S."/>
            <person name="Becker A."/>
            <person name="Gohl D.M."/>
            <person name="Silverstein K.A.T."/>
            <person name="Koren S."/>
            <person name="Bechman K.B."/>
            <person name="Herman A."/>
            <person name="Abrahante J.E."/>
            <person name="Garbe J."/>
        </authorList>
    </citation>
    <scope>NUCLEOTIDE SEQUENCE</scope>
    <source>
        <strain evidence="5">Duluth1</strain>
        <tissue evidence="5">Whole animal</tissue>
    </source>
</reference>
<feature type="region of interest" description="Disordered" evidence="2">
    <location>
        <begin position="425"/>
        <end position="463"/>
    </location>
</feature>
<keyword evidence="6" id="KW-1185">Reference proteome</keyword>
<name>A0A9D4KKT4_DREPO</name>
<dbReference type="Proteomes" id="UP000828390">
    <property type="component" value="Unassembled WGS sequence"/>
</dbReference>
<feature type="compositionally biased region" description="Polar residues" evidence="2">
    <location>
        <begin position="452"/>
        <end position="462"/>
    </location>
</feature>
<dbReference type="InterPro" id="IPR052740">
    <property type="entry name" value="CE4"/>
</dbReference>
<sequence>MYSGNVIKTIIFLAFIAACKCALPSACVACKQSRRCLPPDCYCCSDELTISNVTLTQIPQMVFFTFDDAVTGQAAGFYKQLFDTSRKNPNGCPISMTLFISHENTQYALVTEFHGLGMEIAAHSVTHSTMNGSNFFEEAKAQKENLAKLAGIPVEDITGWRSPFLKPTGDLQPDTLKNLGYKYDATLTFSKRSLREKPPGPFTLDFGFPYECQVKPCPKSKHPGFWEIPVVSLMDYKQAYDCVYVDGCMNAPPDEDSAYKFLWDNFLSYYTTTKMPFGINMHSSWFYYPDRLKAMDRFIQKLVSLNDVYIVSVSKMIEWLKRPTPLQDLHSFAPWACDGRERAFETGPRLVQTIGVPSPIPRSFIQWSDGPTVVHTPMPFSGTQRTFSQTRPLSQQTITRDLSQAQTNVFSDQDLPRRLQTQLRQTERPRFTPRTSDQMFNPRRPDAVERLSSPTIGPSPRSQDFLLEQHEERLRQQRILEERLRQQQGDIERQRLREAEMQSQMETERLRRLDFAQQQQQAAERQRQLEFERRRQIEAERQRQQEEDRRHALQQQLEAERQAVQQRVLRERQQQLHDQRQLERQQQLIEQRHLDRNAMLQEQQLHRRHELLMQQRQQERGGSGQIMTSPQDTIRNPPPEVPINNNILWKPVIPSSIPDEVISRVENRRHWVPQNVQQETTNIGRSLEVSNTLRPDATQQTGVNLLQRIETPSKVGYITPAPPRVQSLITLRFSESPRDAWLSNMQAARGLSPNAPRSGRGGSNRRTGDQLQQTIPAQLQDQNVRQSTVSGGNMPSRQLNVMTPHASNRIPSQSIGRTIAHPNIAQQIAWHNFIRQMLGPH</sequence>
<feature type="chain" id="PRO_5039371559" description="NodB homology domain-containing protein" evidence="3">
    <location>
        <begin position="22"/>
        <end position="841"/>
    </location>
</feature>
<dbReference type="GO" id="GO:0005975">
    <property type="term" value="P:carbohydrate metabolic process"/>
    <property type="evidence" value="ECO:0007669"/>
    <property type="project" value="InterPro"/>
</dbReference>
<dbReference type="AlphaFoldDB" id="A0A9D4KKT4"/>
<dbReference type="PANTHER" id="PTHR45985">
    <property type="match status" value="1"/>
</dbReference>
<evidence type="ECO:0000256" key="2">
    <source>
        <dbReference type="SAM" id="MobiDB-lite"/>
    </source>
</evidence>
<feature type="signal peptide" evidence="3">
    <location>
        <begin position="1"/>
        <end position="21"/>
    </location>
</feature>
<feature type="region of interest" description="Disordered" evidence="2">
    <location>
        <begin position="615"/>
        <end position="639"/>
    </location>
</feature>
<reference evidence="5" key="1">
    <citation type="journal article" date="2019" name="bioRxiv">
        <title>The Genome of the Zebra Mussel, Dreissena polymorpha: A Resource for Invasive Species Research.</title>
        <authorList>
            <person name="McCartney M.A."/>
            <person name="Auch B."/>
            <person name="Kono T."/>
            <person name="Mallez S."/>
            <person name="Zhang Y."/>
            <person name="Obille A."/>
            <person name="Becker A."/>
            <person name="Abrahante J.E."/>
            <person name="Garbe J."/>
            <person name="Badalamenti J.P."/>
            <person name="Herman A."/>
            <person name="Mangelson H."/>
            <person name="Liachko I."/>
            <person name="Sullivan S."/>
            <person name="Sone E.D."/>
            <person name="Koren S."/>
            <person name="Silverstein K.A.T."/>
            <person name="Beckman K.B."/>
            <person name="Gohl D.M."/>
        </authorList>
    </citation>
    <scope>NUCLEOTIDE SEQUENCE</scope>
    <source>
        <strain evidence="5">Duluth1</strain>
        <tissue evidence="5">Whole animal</tissue>
    </source>
</reference>
<dbReference type="Gene3D" id="3.20.20.370">
    <property type="entry name" value="Glycoside hydrolase/deacetylase"/>
    <property type="match status" value="1"/>
</dbReference>
<proteinExistence type="predicted"/>
<evidence type="ECO:0000313" key="6">
    <source>
        <dbReference type="Proteomes" id="UP000828390"/>
    </source>
</evidence>